<dbReference type="RefSeq" id="WP_169421518.1">
    <property type="nucleotide sequence ID" value="NZ_JABBFX010000003.1"/>
</dbReference>
<comment type="caution">
    <text evidence="1">The sequence shown here is derived from an EMBL/GenBank/DDBJ whole genome shotgun (WGS) entry which is preliminary data.</text>
</comment>
<evidence type="ECO:0000313" key="1">
    <source>
        <dbReference type="EMBL" id="NML47236.1"/>
    </source>
</evidence>
<proteinExistence type="predicted"/>
<dbReference type="Proteomes" id="UP000541185">
    <property type="component" value="Unassembled WGS sequence"/>
</dbReference>
<organism evidence="1 2">
    <name type="scientific">Ramlibacter agri</name>
    <dbReference type="NCBI Taxonomy" id="2728837"/>
    <lineage>
        <taxon>Bacteria</taxon>
        <taxon>Pseudomonadati</taxon>
        <taxon>Pseudomonadota</taxon>
        <taxon>Betaproteobacteria</taxon>
        <taxon>Burkholderiales</taxon>
        <taxon>Comamonadaceae</taxon>
        <taxon>Ramlibacter</taxon>
    </lineage>
</organism>
<keyword evidence="2" id="KW-1185">Reference proteome</keyword>
<evidence type="ECO:0000313" key="2">
    <source>
        <dbReference type="Proteomes" id="UP000541185"/>
    </source>
</evidence>
<dbReference type="AlphaFoldDB" id="A0A848H8C5"/>
<sequence>MALDWLDFDFSGDEEGHGSFDAMAAALTAQLPALQAEVLRVLAWAEHVFGAPAPLEEGGAWDYELQGVQEVATPLDVSVDLSAHKIALQPGTSASPRFTLSLTVTGSEDFCDAFRAEFGVDS</sequence>
<protein>
    <submittedName>
        <fullName evidence="1">Uncharacterized protein</fullName>
    </submittedName>
</protein>
<dbReference type="EMBL" id="JABBFX010000003">
    <property type="protein sequence ID" value="NML47236.1"/>
    <property type="molecule type" value="Genomic_DNA"/>
</dbReference>
<gene>
    <name evidence="1" type="ORF">HHL11_26045</name>
</gene>
<reference evidence="1 2" key="1">
    <citation type="submission" date="2020-04" db="EMBL/GenBank/DDBJ databases">
        <title>Ramlibacter sp. G-1-2-2 isolated from soil.</title>
        <authorList>
            <person name="Dahal R.H."/>
        </authorList>
    </citation>
    <scope>NUCLEOTIDE SEQUENCE [LARGE SCALE GENOMIC DNA]</scope>
    <source>
        <strain evidence="1 2">G-1-2-2</strain>
    </source>
</reference>
<accession>A0A848H8C5</accession>
<name>A0A848H8C5_9BURK</name>